<dbReference type="SUPFAM" id="SSF64182">
    <property type="entry name" value="DHH phosphoesterases"/>
    <property type="match status" value="1"/>
</dbReference>
<comment type="caution">
    <text evidence="2">The sequence shown here is derived from an EMBL/GenBank/DDBJ whole genome shotgun (WGS) entry which is preliminary data.</text>
</comment>
<dbReference type="GO" id="GO:0003676">
    <property type="term" value="F:nucleic acid binding"/>
    <property type="evidence" value="ECO:0007669"/>
    <property type="project" value="InterPro"/>
</dbReference>
<dbReference type="PANTHER" id="PTHR42146">
    <property type="entry name" value="3',5'-CYCLIC-NUCLEOTIDE PHOSPHODIESTERASE"/>
    <property type="match status" value="1"/>
</dbReference>
<dbReference type="EMBL" id="DRZC01000034">
    <property type="protein sequence ID" value="HHQ80377.1"/>
    <property type="molecule type" value="Genomic_DNA"/>
</dbReference>
<dbReference type="PANTHER" id="PTHR42146:SF1">
    <property type="entry name" value="OLIGORIBONUCLEASE NRNB"/>
    <property type="match status" value="1"/>
</dbReference>
<sequence>MTFVRSDGIVAHWDIDGIASAVLIARHYNIPIDNIRLSSTSRVYKFVKELVSIGLNHIFVLDLNLNEKVTRDIARLTRKRGIGITIVDHHEWSQSTLEFVESLHNLRLILGSSYPCTAKLVHDSILSSAPLREEYKLLLDMAIDDDTYSNKIPLTSKWRVLLRWGDWGLRYRTLEYWLDGLVWPEWAEIEFQKIWKEYERLIYAAVESVEDASVEGTRILFVYPDQKVHPGDLQHYLENIVEKKADVYVFVYGKSVSLRSAKLNVAEIARILGGGGHKKAAGASLNVSDKSSIKNTIISLFSRAFSKRGEKA</sequence>
<accession>A0A7J3ZJW0</accession>
<evidence type="ECO:0000313" key="2">
    <source>
        <dbReference type="EMBL" id="HHQ80377.1"/>
    </source>
</evidence>
<dbReference type="InterPro" id="IPR003156">
    <property type="entry name" value="DHHA1_dom"/>
</dbReference>
<proteinExistence type="predicted"/>
<evidence type="ECO:0000259" key="1">
    <source>
        <dbReference type="Pfam" id="PF02272"/>
    </source>
</evidence>
<dbReference type="InterPro" id="IPR052968">
    <property type="entry name" value="Nucleotide_metab_enz"/>
</dbReference>
<feature type="domain" description="DHHA1" evidence="1">
    <location>
        <begin position="220"/>
        <end position="301"/>
    </location>
</feature>
<name>A0A7J3ZJW0_9CREN</name>
<protein>
    <recommendedName>
        <fullName evidence="1">DHHA1 domain-containing protein</fullName>
    </recommendedName>
</protein>
<organism evidence="2">
    <name type="scientific">Fervidicoccus fontis</name>
    <dbReference type="NCBI Taxonomy" id="683846"/>
    <lineage>
        <taxon>Archaea</taxon>
        <taxon>Thermoproteota</taxon>
        <taxon>Thermoprotei</taxon>
        <taxon>Fervidicoccales</taxon>
        <taxon>Fervidicoccaceae</taxon>
        <taxon>Fervidicoccus</taxon>
    </lineage>
</organism>
<reference evidence="2" key="1">
    <citation type="journal article" date="2020" name="mSystems">
        <title>Genome- and Community-Level Interaction Insights into Carbon Utilization and Element Cycling Functions of Hydrothermarchaeota in Hydrothermal Sediment.</title>
        <authorList>
            <person name="Zhou Z."/>
            <person name="Liu Y."/>
            <person name="Xu W."/>
            <person name="Pan J."/>
            <person name="Luo Z.H."/>
            <person name="Li M."/>
        </authorList>
    </citation>
    <scope>NUCLEOTIDE SEQUENCE [LARGE SCALE GENOMIC DNA]</scope>
    <source>
        <strain evidence="2">SpSt-1116</strain>
    </source>
</reference>
<gene>
    <name evidence="2" type="ORF">ENM78_02795</name>
</gene>
<dbReference type="Gene3D" id="3.10.310.30">
    <property type="match status" value="1"/>
</dbReference>
<dbReference type="InterPro" id="IPR038763">
    <property type="entry name" value="DHH_sf"/>
</dbReference>
<dbReference type="Pfam" id="PF02272">
    <property type="entry name" value="DHHA1"/>
    <property type="match status" value="1"/>
</dbReference>
<dbReference type="AlphaFoldDB" id="A0A7J3ZJW0"/>